<dbReference type="EMBL" id="JAHWGI010000085">
    <property type="protein sequence ID" value="KAK3909260.1"/>
    <property type="molecule type" value="Genomic_DNA"/>
</dbReference>
<dbReference type="Gene3D" id="3.30.420.10">
    <property type="entry name" value="Ribonuclease H-like superfamily/Ribonuclease H"/>
    <property type="match status" value="1"/>
</dbReference>
<dbReference type="PANTHER" id="PTHR37984:SF5">
    <property type="entry name" value="PROTEIN NYNRIN-LIKE"/>
    <property type="match status" value="1"/>
</dbReference>
<protein>
    <recommendedName>
        <fullName evidence="1">RNA-directed DNA polymerase</fullName>
        <ecNumber evidence="1">2.7.7.49</ecNumber>
    </recommendedName>
</protein>
<dbReference type="PROSITE" id="PS50994">
    <property type="entry name" value="INTEGRASE"/>
    <property type="match status" value="1"/>
</dbReference>
<accession>A0AAE1L7L8</accession>
<dbReference type="Proteomes" id="UP001219518">
    <property type="component" value="Unassembled WGS sequence"/>
</dbReference>
<dbReference type="InterPro" id="IPR041588">
    <property type="entry name" value="Integrase_H2C2"/>
</dbReference>
<dbReference type="InterPro" id="IPR050951">
    <property type="entry name" value="Retrovirus_Pol_polyprotein"/>
</dbReference>
<evidence type="ECO:0000256" key="1">
    <source>
        <dbReference type="ARBA" id="ARBA00012493"/>
    </source>
</evidence>
<proteinExistence type="predicted"/>
<sequence>MSEGLWKDLQPSAAVIPQFPVTGLRVTGAVGPRSQNVRTQAYLPVRVGPVCEDAPTLLVPGLMRRLILGADWCHDAGAVLDFHRRLLHLRGERSGGVPWAGCVSVRISRTVSLIQTADEWRGGDYLLLNEGQAGNLQREGVLQWPMVKVNSATCQPGRTSVPPHLPNPSVEEKIRRAVDAAETADDRQKEELHRTLLNQQTGVWRAVVPAALQADVTLAAHEAIGHLGARKVIDMLNERLTWNKMTRQVRQRLSACDLCQRAKHFTLRNEGEQAHVTAGAPGELVVTDLYGPLPPGPGAVQHVMVLMDVCTKHVALYALRQARAPAMLRRVLEHYIPNNGPVRAILSDHGTQYTSKVWVKGLEAAGVRVTHSTIRHPQSNPAERVMRTLGQMFRLYCHCKHTSWPRMLPKIEAWINNTIHDSTGAAPAFLHHGRRPARPWDELLPLPPPPAAEEVTREEALRRAAERTAERAARRKRLHDAAGPARRYAAGDLVLLRTARQSDKADGVISKFFMLYEGPYSVAGQPAPNAYQLIGADGKAAGTHNVVNLRPYHTDGAPAPAAAIVSPLGVTVLGQ</sequence>
<dbReference type="InterPro" id="IPR036397">
    <property type="entry name" value="RNaseH_sf"/>
</dbReference>
<name>A0AAE1L7L8_9NEOP</name>
<evidence type="ECO:0000313" key="3">
    <source>
        <dbReference type="EMBL" id="KAK3909260.1"/>
    </source>
</evidence>
<dbReference type="GO" id="GO:0003964">
    <property type="term" value="F:RNA-directed DNA polymerase activity"/>
    <property type="evidence" value="ECO:0007669"/>
    <property type="project" value="UniProtKB-EC"/>
</dbReference>
<dbReference type="AlphaFoldDB" id="A0AAE1L7L8"/>
<reference evidence="3" key="2">
    <citation type="journal article" date="2023" name="BMC Genomics">
        <title>Pest status, molecular evolution, and epigenetic factors derived from the genome assembly of Frankliniella fusca, a thysanopteran phytovirus vector.</title>
        <authorList>
            <person name="Catto M.A."/>
            <person name="Labadie P.E."/>
            <person name="Jacobson A.L."/>
            <person name="Kennedy G.G."/>
            <person name="Srinivasan R."/>
            <person name="Hunt B.G."/>
        </authorList>
    </citation>
    <scope>NUCLEOTIDE SEQUENCE</scope>
    <source>
        <strain evidence="3">PL_HMW_Pooled</strain>
    </source>
</reference>
<evidence type="ECO:0000259" key="2">
    <source>
        <dbReference type="PROSITE" id="PS50994"/>
    </source>
</evidence>
<dbReference type="SUPFAM" id="SSF53098">
    <property type="entry name" value="Ribonuclease H-like"/>
    <property type="match status" value="1"/>
</dbReference>
<dbReference type="GO" id="GO:0003676">
    <property type="term" value="F:nucleic acid binding"/>
    <property type="evidence" value="ECO:0007669"/>
    <property type="project" value="InterPro"/>
</dbReference>
<dbReference type="GO" id="GO:0015074">
    <property type="term" value="P:DNA integration"/>
    <property type="evidence" value="ECO:0007669"/>
    <property type="project" value="InterPro"/>
</dbReference>
<gene>
    <name evidence="3" type="ORF">KUF71_003859</name>
</gene>
<dbReference type="EC" id="2.7.7.49" evidence="1"/>
<dbReference type="Pfam" id="PF00665">
    <property type="entry name" value="rve"/>
    <property type="match status" value="1"/>
</dbReference>
<feature type="domain" description="Integrase catalytic" evidence="2">
    <location>
        <begin position="277"/>
        <end position="435"/>
    </location>
</feature>
<reference evidence="3" key="1">
    <citation type="submission" date="2021-07" db="EMBL/GenBank/DDBJ databases">
        <authorList>
            <person name="Catto M.A."/>
            <person name="Jacobson A."/>
            <person name="Kennedy G."/>
            <person name="Labadie P."/>
            <person name="Hunt B.G."/>
            <person name="Srinivasan R."/>
        </authorList>
    </citation>
    <scope>NUCLEOTIDE SEQUENCE</scope>
    <source>
        <strain evidence="3">PL_HMW_Pooled</strain>
        <tissue evidence="3">Head</tissue>
    </source>
</reference>
<dbReference type="InterPro" id="IPR001584">
    <property type="entry name" value="Integrase_cat-core"/>
</dbReference>
<dbReference type="PANTHER" id="PTHR37984">
    <property type="entry name" value="PROTEIN CBG26694"/>
    <property type="match status" value="1"/>
</dbReference>
<dbReference type="InterPro" id="IPR012337">
    <property type="entry name" value="RNaseH-like_sf"/>
</dbReference>
<dbReference type="Pfam" id="PF17921">
    <property type="entry name" value="Integrase_H2C2"/>
    <property type="match status" value="1"/>
</dbReference>
<keyword evidence="4" id="KW-1185">Reference proteome</keyword>
<organism evidence="3 4">
    <name type="scientific">Frankliniella fusca</name>
    <dbReference type="NCBI Taxonomy" id="407009"/>
    <lineage>
        <taxon>Eukaryota</taxon>
        <taxon>Metazoa</taxon>
        <taxon>Ecdysozoa</taxon>
        <taxon>Arthropoda</taxon>
        <taxon>Hexapoda</taxon>
        <taxon>Insecta</taxon>
        <taxon>Pterygota</taxon>
        <taxon>Neoptera</taxon>
        <taxon>Paraneoptera</taxon>
        <taxon>Thysanoptera</taxon>
        <taxon>Terebrantia</taxon>
        <taxon>Thripoidea</taxon>
        <taxon>Thripidae</taxon>
        <taxon>Frankliniella</taxon>
    </lineage>
</organism>
<comment type="caution">
    <text evidence="3">The sequence shown here is derived from an EMBL/GenBank/DDBJ whole genome shotgun (WGS) entry which is preliminary data.</text>
</comment>
<dbReference type="Gene3D" id="1.10.340.70">
    <property type="match status" value="1"/>
</dbReference>
<evidence type="ECO:0000313" key="4">
    <source>
        <dbReference type="Proteomes" id="UP001219518"/>
    </source>
</evidence>